<sequence length="910" mass="100720">MKEIYDANEKINSIKAAVTDAGLYSPKVFVEREPGPTATCEISKMESALSSVRSLHTELQNMADYIRDHVIAEVRELERHIQEPEQFEELSHFLERMVTASDDFRKESELVQIYGDLLSLYILSLYRRGSAGRESPILRMILKNITRRKAIEIDQAQLEDAIRRLKDSVCIAIIAKRYAVYVLATRGLETIFRSEIEFRNHGTSPEALALQITNLLLKHGIKLSDVTDLVCGGGDIGTLPDGIYVLTEKVRDESWKRLHNSSLNRGALVTWELRQLLRPQGEGDRIHASVCSPLSFSTLNSHSVSSLFKEDPRELKQNLKGYVKVTPLKSIAALLSEIQGINPENLNLLVMSLDELFASVARKIGPRLVREMAAQEANKALINFDFGKIVDWLKQEDFVIPPNFRLGMQELGTGVKEICELLMIIESGKVSHLLERSLMHVVDSYAKQVAMVLEMASAGDPSQRPHFITITSMMALDPHFQTLFTKIRNRIDSPLTPIMCLDSLEHEYLIANHFFELYVNPDKGDRRLHYSVEEKSMKQALQILGAAGKGFETFSFSQLLDEVTGFINDGKLPPADLVLVGADNEDALLAVSNAKDYGLLNKIALIGDPEEIVAGIQRAKVHLNPNQDPKVEIVAINPLAVDFEQKKKSMAEVFQNFLRNNPDFVVMMGSMDTAGILREALAIYKTEEPSGGEPKRKMASHTGLFVLPDGRFFALSDAAVNPGFRNADSLLNVVENQLDVVRKVVNSTHMLKVAIITAVEKETSAIPATLLAAETEQKAQRLEAAYGPLVVEGPLSFDLATAPEVAEEKHYQGKIMGDANCLVATDINTANVLYKIMSKTMGSLGLLVDTGSVITAGPGTVPIILTSRGDTAQTKFNSILLALAYSSRSEEKRERNSAGAPKVISRGTRS</sequence>
<protein>
    <recommendedName>
        <fullName evidence="4">Phosphate acetyl/butaryl transferase domain-containing protein</fullName>
    </recommendedName>
</protein>
<dbReference type="PANTHER" id="PTHR43356:SF2">
    <property type="entry name" value="PHOSPHATE ACETYLTRANSFERASE"/>
    <property type="match status" value="1"/>
</dbReference>
<keyword evidence="2" id="KW-0012">Acyltransferase</keyword>
<evidence type="ECO:0000313" key="6">
    <source>
        <dbReference type="Proteomes" id="UP000807825"/>
    </source>
</evidence>
<evidence type="ECO:0000259" key="4">
    <source>
        <dbReference type="Pfam" id="PF01515"/>
    </source>
</evidence>
<feature type="domain" description="Phosphate acetyl/butaryl transferase" evidence="4">
    <location>
        <begin position="577"/>
        <end position="882"/>
    </location>
</feature>
<comment type="caution">
    <text evidence="5">The sequence shown here is derived from an EMBL/GenBank/DDBJ whole genome shotgun (WGS) entry which is preliminary data.</text>
</comment>
<keyword evidence="1" id="KW-0808">Transferase</keyword>
<evidence type="ECO:0000256" key="2">
    <source>
        <dbReference type="ARBA" id="ARBA00023315"/>
    </source>
</evidence>
<dbReference type="Proteomes" id="UP000807825">
    <property type="component" value="Unassembled WGS sequence"/>
</dbReference>
<evidence type="ECO:0000256" key="3">
    <source>
        <dbReference type="SAM" id="MobiDB-lite"/>
    </source>
</evidence>
<reference evidence="5" key="1">
    <citation type="submission" date="2020-07" db="EMBL/GenBank/DDBJ databases">
        <title>Huge and variable diversity of episymbiotic CPR bacteria and DPANN archaea in groundwater ecosystems.</title>
        <authorList>
            <person name="He C.Y."/>
            <person name="Keren R."/>
            <person name="Whittaker M."/>
            <person name="Farag I.F."/>
            <person name="Doudna J."/>
            <person name="Cate J.H.D."/>
            <person name="Banfield J.F."/>
        </authorList>
    </citation>
    <scope>NUCLEOTIDE SEQUENCE</scope>
    <source>
        <strain evidence="5">NC_groundwater_1664_Pr3_B-0.1um_52_9</strain>
    </source>
</reference>
<feature type="region of interest" description="Disordered" evidence="3">
    <location>
        <begin position="888"/>
        <end position="910"/>
    </location>
</feature>
<dbReference type="GO" id="GO:0016746">
    <property type="term" value="F:acyltransferase activity"/>
    <property type="evidence" value="ECO:0007669"/>
    <property type="project" value="UniProtKB-KW"/>
</dbReference>
<dbReference type="EMBL" id="JACRDE010000501">
    <property type="protein sequence ID" value="MBI5251633.1"/>
    <property type="molecule type" value="Genomic_DNA"/>
</dbReference>
<proteinExistence type="predicted"/>
<dbReference type="Gene3D" id="3.40.718.10">
    <property type="entry name" value="Isopropylmalate Dehydrogenase"/>
    <property type="match status" value="1"/>
</dbReference>
<accession>A0A9D6V4C0</accession>
<dbReference type="SUPFAM" id="SSF53659">
    <property type="entry name" value="Isocitrate/Isopropylmalate dehydrogenase-like"/>
    <property type="match status" value="1"/>
</dbReference>
<dbReference type="InterPro" id="IPR050500">
    <property type="entry name" value="Phos_Acetyltrans/Butyryltrans"/>
</dbReference>
<dbReference type="AlphaFoldDB" id="A0A9D6V4C0"/>
<evidence type="ECO:0000256" key="1">
    <source>
        <dbReference type="ARBA" id="ARBA00022679"/>
    </source>
</evidence>
<evidence type="ECO:0000313" key="5">
    <source>
        <dbReference type="EMBL" id="MBI5251633.1"/>
    </source>
</evidence>
<name>A0A9D6V4C0_9BACT</name>
<dbReference type="Pfam" id="PF01515">
    <property type="entry name" value="PTA_PTB"/>
    <property type="match status" value="1"/>
</dbReference>
<organism evidence="5 6">
    <name type="scientific">Desulfomonile tiedjei</name>
    <dbReference type="NCBI Taxonomy" id="2358"/>
    <lineage>
        <taxon>Bacteria</taxon>
        <taxon>Pseudomonadati</taxon>
        <taxon>Thermodesulfobacteriota</taxon>
        <taxon>Desulfomonilia</taxon>
        <taxon>Desulfomonilales</taxon>
        <taxon>Desulfomonilaceae</taxon>
        <taxon>Desulfomonile</taxon>
    </lineage>
</organism>
<gene>
    <name evidence="5" type="ORF">HY912_19245</name>
</gene>
<dbReference type="PANTHER" id="PTHR43356">
    <property type="entry name" value="PHOSPHATE ACETYLTRANSFERASE"/>
    <property type="match status" value="1"/>
</dbReference>
<dbReference type="InterPro" id="IPR002505">
    <property type="entry name" value="PTA_PTB"/>
</dbReference>